<dbReference type="PROSITE" id="PS00598">
    <property type="entry name" value="CHROMO_1"/>
    <property type="match status" value="1"/>
</dbReference>
<gene>
    <name evidence="4" type="ORF">B4U80_05083</name>
</gene>
<dbReference type="PROSITE" id="PS50013">
    <property type="entry name" value="CHROMO_2"/>
    <property type="match status" value="1"/>
</dbReference>
<proteinExistence type="predicted"/>
<dbReference type="SMART" id="SM00298">
    <property type="entry name" value="CHROMO"/>
    <property type="match status" value="1"/>
</dbReference>
<protein>
    <recommendedName>
        <fullName evidence="3">Chromo domain-containing protein</fullName>
    </recommendedName>
</protein>
<dbReference type="SUPFAM" id="SSF54160">
    <property type="entry name" value="Chromo domain-like"/>
    <property type="match status" value="1"/>
</dbReference>
<sequence>ISKHKKTFEKGYLPNWTEEVFRVKKGTNKYGKPLYKIVDYGGEPIKGSFYPEEVQRVNVTRGDHFKIEKILKTRRRANKTEFYVKWLGYPETFNSWVDSTDIVNEAK</sequence>
<evidence type="ECO:0000313" key="5">
    <source>
        <dbReference type="Proteomes" id="UP000288716"/>
    </source>
</evidence>
<dbReference type="CDD" id="cd00024">
    <property type="entry name" value="CD_CSD"/>
    <property type="match status" value="1"/>
</dbReference>
<dbReference type="PANTHER" id="PTHR46585:SF1">
    <property type="entry name" value="CHROMO DOMAIN-CONTAINING PROTEIN"/>
    <property type="match status" value="1"/>
</dbReference>
<dbReference type="AlphaFoldDB" id="A0A443RVB3"/>
<dbReference type="Gene3D" id="2.40.50.40">
    <property type="match status" value="1"/>
</dbReference>
<dbReference type="Proteomes" id="UP000288716">
    <property type="component" value="Unassembled WGS sequence"/>
</dbReference>
<accession>A0A443RVB3</accession>
<feature type="non-terminal residue" evidence="4">
    <location>
        <position position="1"/>
    </location>
</feature>
<evidence type="ECO:0000259" key="3">
    <source>
        <dbReference type="PROSITE" id="PS50013"/>
    </source>
</evidence>
<dbReference type="VEuPathDB" id="VectorBase:LDEU012737"/>
<dbReference type="GO" id="GO:0005694">
    <property type="term" value="C:chromosome"/>
    <property type="evidence" value="ECO:0007669"/>
    <property type="project" value="UniProtKB-ARBA"/>
</dbReference>
<dbReference type="EMBL" id="NCKV01027805">
    <property type="protein sequence ID" value="RWS19303.1"/>
    <property type="molecule type" value="Genomic_DNA"/>
</dbReference>
<feature type="domain" description="Chromo" evidence="3">
    <location>
        <begin position="65"/>
        <end position="107"/>
    </location>
</feature>
<dbReference type="GO" id="GO:0005634">
    <property type="term" value="C:nucleus"/>
    <property type="evidence" value="ECO:0007669"/>
    <property type="project" value="UniProtKB-SubCell"/>
</dbReference>
<dbReference type="InterPro" id="IPR016197">
    <property type="entry name" value="Chromo-like_dom_sf"/>
</dbReference>
<comment type="caution">
    <text evidence="4">The sequence shown here is derived from an EMBL/GenBank/DDBJ whole genome shotgun (WGS) entry which is preliminary data.</text>
</comment>
<organism evidence="4 5">
    <name type="scientific">Leptotrombidium deliense</name>
    <dbReference type="NCBI Taxonomy" id="299467"/>
    <lineage>
        <taxon>Eukaryota</taxon>
        <taxon>Metazoa</taxon>
        <taxon>Ecdysozoa</taxon>
        <taxon>Arthropoda</taxon>
        <taxon>Chelicerata</taxon>
        <taxon>Arachnida</taxon>
        <taxon>Acari</taxon>
        <taxon>Acariformes</taxon>
        <taxon>Trombidiformes</taxon>
        <taxon>Prostigmata</taxon>
        <taxon>Anystina</taxon>
        <taxon>Parasitengona</taxon>
        <taxon>Trombiculoidea</taxon>
        <taxon>Trombiculidae</taxon>
        <taxon>Leptotrombidium</taxon>
    </lineage>
</organism>
<reference evidence="4 5" key="1">
    <citation type="journal article" date="2018" name="Gigascience">
        <title>Genomes of trombidid mites reveal novel predicted allergens and laterally-transferred genes associated with secondary metabolism.</title>
        <authorList>
            <person name="Dong X."/>
            <person name="Chaisiri K."/>
            <person name="Xia D."/>
            <person name="Armstrong S.D."/>
            <person name="Fang Y."/>
            <person name="Donnelly M.J."/>
            <person name="Kadowaki T."/>
            <person name="McGarry J.W."/>
            <person name="Darby A.C."/>
            <person name="Makepeace B.L."/>
        </authorList>
    </citation>
    <scope>NUCLEOTIDE SEQUENCE [LARGE SCALE GENOMIC DNA]</scope>
    <source>
        <strain evidence="4">UoL-UT</strain>
    </source>
</reference>
<evidence type="ECO:0000256" key="1">
    <source>
        <dbReference type="ARBA" id="ARBA00004123"/>
    </source>
</evidence>
<evidence type="ECO:0000256" key="2">
    <source>
        <dbReference type="ARBA" id="ARBA00023242"/>
    </source>
</evidence>
<dbReference type="InterPro" id="IPR000953">
    <property type="entry name" value="Chromo/chromo_shadow_dom"/>
</dbReference>
<dbReference type="OrthoDB" id="6430740at2759"/>
<keyword evidence="2" id="KW-0539">Nucleus</keyword>
<name>A0A443RVB3_9ACAR</name>
<keyword evidence="5" id="KW-1185">Reference proteome</keyword>
<comment type="subcellular location">
    <subcellularLocation>
        <location evidence="1">Nucleus</location>
    </subcellularLocation>
</comment>
<evidence type="ECO:0000313" key="4">
    <source>
        <dbReference type="EMBL" id="RWS19303.1"/>
    </source>
</evidence>
<dbReference type="InterPro" id="IPR023779">
    <property type="entry name" value="Chromodomain_CS"/>
</dbReference>
<dbReference type="InterPro" id="IPR023780">
    <property type="entry name" value="Chromo_domain"/>
</dbReference>
<dbReference type="PANTHER" id="PTHR46585">
    <property type="entry name" value="INTEGRASE CORE DOMAIN CONTAINING PROTEIN"/>
    <property type="match status" value="1"/>
</dbReference>
<dbReference type="Pfam" id="PF00385">
    <property type="entry name" value="Chromo"/>
    <property type="match status" value="1"/>
</dbReference>
<dbReference type="STRING" id="299467.A0A443RVB3"/>